<keyword evidence="2" id="KW-1185">Reference proteome</keyword>
<sequence>MQFGLIVKIDASQFKTVRRVDSFKLANCTGEVSLTAVYYSRTTVSLRNLPLQSSSKG</sequence>
<reference evidence="1" key="1">
    <citation type="submission" date="2022-11" db="EMBL/GenBank/DDBJ databases">
        <title>Alteromonas sp. nov., isolated from sea water of the Qingdao.</title>
        <authorList>
            <person name="Wang Q."/>
        </authorList>
    </citation>
    <scope>NUCLEOTIDE SEQUENCE</scope>
    <source>
        <strain evidence="1">ASW11-7</strain>
    </source>
</reference>
<accession>A0ABT3P627</accession>
<gene>
    <name evidence="1" type="ORF">OPS25_06910</name>
</gene>
<dbReference type="Proteomes" id="UP001142810">
    <property type="component" value="Unassembled WGS sequence"/>
</dbReference>
<evidence type="ECO:0000313" key="1">
    <source>
        <dbReference type="EMBL" id="MCW8108220.1"/>
    </source>
</evidence>
<comment type="caution">
    <text evidence="1">The sequence shown here is derived from an EMBL/GenBank/DDBJ whole genome shotgun (WGS) entry which is preliminary data.</text>
</comment>
<evidence type="ECO:0000313" key="2">
    <source>
        <dbReference type="Proteomes" id="UP001142810"/>
    </source>
</evidence>
<dbReference type="EMBL" id="JAPFRD010000009">
    <property type="protein sequence ID" value="MCW8108220.1"/>
    <property type="molecule type" value="Genomic_DNA"/>
</dbReference>
<name>A0ABT3P627_9ALTE</name>
<dbReference type="RefSeq" id="WP_265616912.1">
    <property type="nucleotide sequence ID" value="NZ_JAPFRD010000009.1"/>
</dbReference>
<protein>
    <submittedName>
        <fullName evidence="1">Uncharacterized protein</fullName>
    </submittedName>
</protein>
<proteinExistence type="predicted"/>
<organism evidence="1 2">
    <name type="scientific">Alteromonas aquimaris</name>
    <dbReference type="NCBI Taxonomy" id="2998417"/>
    <lineage>
        <taxon>Bacteria</taxon>
        <taxon>Pseudomonadati</taxon>
        <taxon>Pseudomonadota</taxon>
        <taxon>Gammaproteobacteria</taxon>
        <taxon>Alteromonadales</taxon>
        <taxon>Alteromonadaceae</taxon>
        <taxon>Alteromonas/Salinimonas group</taxon>
        <taxon>Alteromonas</taxon>
    </lineage>
</organism>